<evidence type="ECO:0000313" key="2">
    <source>
        <dbReference type="EMBL" id="KAK2562495.1"/>
    </source>
</evidence>
<name>A0AAD9QKA3_ACRCE</name>
<sequence length="232" mass="26636">EVINQYLNVLGKTKGRVNWAEEVLCTAHWSRQPENVDINIDVPDVKFSARGAESDKNWHWNCSGVLCNNSWRTKDRNGAKLKHYKLSKVAKDKGLKAAYDKILKNKKLFPLDKLEKGVICSEHWSKGFRSSLEVLPDRSTTPAYAQSQPSYITPPRNIASAKRCLIDEGKEPKSRRKIERLDPKDPKDKIIETISKENSELKTELLILKQNLEAKEMKMSKMAKEYSRYSST</sequence>
<proteinExistence type="predicted"/>
<dbReference type="EMBL" id="JARQWQ010000028">
    <property type="protein sequence ID" value="KAK2562495.1"/>
    <property type="molecule type" value="Genomic_DNA"/>
</dbReference>
<keyword evidence="3" id="KW-1185">Reference proteome</keyword>
<feature type="non-terminal residue" evidence="2">
    <location>
        <position position="1"/>
    </location>
</feature>
<accession>A0AAD9QKA3</accession>
<dbReference type="Proteomes" id="UP001249851">
    <property type="component" value="Unassembled WGS sequence"/>
</dbReference>
<feature type="coiled-coil region" evidence="1">
    <location>
        <begin position="191"/>
        <end position="225"/>
    </location>
</feature>
<keyword evidence="1" id="KW-0175">Coiled coil</keyword>
<reference evidence="2" key="1">
    <citation type="journal article" date="2023" name="G3 (Bethesda)">
        <title>Whole genome assembly and annotation of the endangered Caribbean coral Acropora cervicornis.</title>
        <authorList>
            <person name="Selwyn J.D."/>
            <person name="Vollmer S.V."/>
        </authorList>
    </citation>
    <scope>NUCLEOTIDE SEQUENCE</scope>
    <source>
        <strain evidence="2">K2</strain>
    </source>
</reference>
<protein>
    <submittedName>
        <fullName evidence="2">Uncharacterized protein</fullName>
    </submittedName>
</protein>
<evidence type="ECO:0000256" key="1">
    <source>
        <dbReference type="SAM" id="Coils"/>
    </source>
</evidence>
<comment type="caution">
    <text evidence="2">The sequence shown here is derived from an EMBL/GenBank/DDBJ whole genome shotgun (WGS) entry which is preliminary data.</text>
</comment>
<dbReference type="AlphaFoldDB" id="A0AAD9QKA3"/>
<reference evidence="2" key="2">
    <citation type="journal article" date="2023" name="Science">
        <title>Genomic signatures of disease resistance in endangered staghorn corals.</title>
        <authorList>
            <person name="Vollmer S.V."/>
            <person name="Selwyn J.D."/>
            <person name="Despard B.A."/>
            <person name="Roesel C.L."/>
        </authorList>
    </citation>
    <scope>NUCLEOTIDE SEQUENCE</scope>
    <source>
        <strain evidence="2">K2</strain>
    </source>
</reference>
<gene>
    <name evidence="2" type="ORF">P5673_014160</name>
</gene>
<organism evidence="2 3">
    <name type="scientific">Acropora cervicornis</name>
    <name type="common">Staghorn coral</name>
    <dbReference type="NCBI Taxonomy" id="6130"/>
    <lineage>
        <taxon>Eukaryota</taxon>
        <taxon>Metazoa</taxon>
        <taxon>Cnidaria</taxon>
        <taxon>Anthozoa</taxon>
        <taxon>Hexacorallia</taxon>
        <taxon>Scleractinia</taxon>
        <taxon>Astrocoeniina</taxon>
        <taxon>Acroporidae</taxon>
        <taxon>Acropora</taxon>
    </lineage>
</organism>
<evidence type="ECO:0000313" key="3">
    <source>
        <dbReference type="Proteomes" id="UP001249851"/>
    </source>
</evidence>